<evidence type="ECO:0000256" key="5">
    <source>
        <dbReference type="ARBA" id="ARBA00032897"/>
    </source>
</evidence>
<comment type="similarity">
    <text evidence="1">Belongs to the zeta toxin family.</text>
</comment>
<evidence type="ECO:0000259" key="8">
    <source>
        <dbReference type="Pfam" id="PF06414"/>
    </source>
</evidence>
<protein>
    <recommendedName>
        <fullName evidence="5">UDP-N-acetylglucosamine kinase</fullName>
        <ecNumber evidence="2">2.7.1.176</ecNumber>
    </recommendedName>
    <alternativeName>
        <fullName evidence="5">UDP-N-acetylglucosamine kinase</fullName>
    </alternativeName>
</protein>
<feature type="region of interest" description="Disordered" evidence="7">
    <location>
        <begin position="88"/>
        <end position="116"/>
    </location>
</feature>
<dbReference type="EMBL" id="BAAAHK010000003">
    <property type="protein sequence ID" value="GAA0928778.1"/>
    <property type="molecule type" value="Genomic_DNA"/>
</dbReference>
<evidence type="ECO:0000256" key="4">
    <source>
        <dbReference type="ARBA" id="ARBA00022840"/>
    </source>
</evidence>
<evidence type="ECO:0000256" key="6">
    <source>
        <dbReference type="ARBA" id="ARBA00048178"/>
    </source>
</evidence>
<dbReference type="Pfam" id="PF06414">
    <property type="entry name" value="Zeta_toxin"/>
    <property type="match status" value="2"/>
</dbReference>
<accession>A0ABN1PIJ8</accession>
<sequence>MLNVLAELGSASWSGEEAVRYEVALEGAAQVIGWYTELIAREETAGTPDRAALADWREARQMWAVRRRELTPLNVDEVAAIYSDGEDLLAEPDEDPPDLAPRSAVRGPLSDDESELIGTPQAQPIVVIVVGEPGDGKASITALAREVLNRRGRPVVIDPDRRTAGATRYVSARRFDVVLEAPADFEQAAREFKAAGYQVEVAIVAVADAVSRFGVQDRYLRALEAYGCGRLAGDEQPVLRAADALDRAQLADVVAVLRPNGDLLYANQRTADGRWHRQPAGAEAIAAERNRPWTVLESRLFLEAVATFEDRGRSAPVAEIRRQTVEAARAVTALARPLLHPDAVTLQIATAGIAAP</sequence>
<dbReference type="RefSeq" id="WP_343965356.1">
    <property type="nucleotide sequence ID" value="NZ_BAAAHK010000003.1"/>
</dbReference>
<evidence type="ECO:0000256" key="3">
    <source>
        <dbReference type="ARBA" id="ARBA00022741"/>
    </source>
</evidence>
<dbReference type="InterPro" id="IPR010488">
    <property type="entry name" value="Zeta_toxin_domain"/>
</dbReference>
<feature type="domain" description="Zeta toxin" evidence="8">
    <location>
        <begin position="119"/>
        <end position="161"/>
    </location>
</feature>
<dbReference type="EC" id="2.7.1.176" evidence="2"/>
<proteinExistence type="inferred from homology"/>
<comment type="caution">
    <text evidence="9">The sequence shown here is derived from an EMBL/GenBank/DDBJ whole genome shotgun (WGS) entry which is preliminary data.</text>
</comment>
<feature type="domain" description="Zeta toxin" evidence="8">
    <location>
        <begin position="172"/>
        <end position="268"/>
    </location>
</feature>
<reference evidence="9 10" key="1">
    <citation type="journal article" date="2019" name="Int. J. Syst. Evol. Microbiol.">
        <title>The Global Catalogue of Microorganisms (GCM) 10K type strain sequencing project: providing services to taxonomists for standard genome sequencing and annotation.</title>
        <authorList>
            <consortium name="The Broad Institute Genomics Platform"/>
            <consortium name="The Broad Institute Genome Sequencing Center for Infectious Disease"/>
            <person name="Wu L."/>
            <person name="Ma J."/>
        </authorList>
    </citation>
    <scope>NUCLEOTIDE SEQUENCE [LARGE SCALE GENOMIC DNA]</scope>
    <source>
        <strain evidence="9 10">JCM 10977</strain>
    </source>
</reference>
<feature type="compositionally biased region" description="Acidic residues" evidence="7">
    <location>
        <begin position="88"/>
        <end position="97"/>
    </location>
</feature>
<evidence type="ECO:0000313" key="10">
    <source>
        <dbReference type="Proteomes" id="UP001500542"/>
    </source>
</evidence>
<evidence type="ECO:0000256" key="1">
    <source>
        <dbReference type="ARBA" id="ARBA00009104"/>
    </source>
</evidence>
<comment type="catalytic activity">
    <reaction evidence="6">
        <text>UDP-N-acetyl-alpha-D-glucosamine + ATP = UDP-N-acetyl-alpha-D-glucosamine 3'-phosphate + ADP + H(+)</text>
        <dbReference type="Rhea" id="RHEA:32671"/>
        <dbReference type="ChEBI" id="CHEBI:15378"/>
        <dbReference type="ChEBI" id="CHEBI:30616"/>
        <dbReference type="ChEBI" id="CHEBI:57705"/>
        <dbReference type="ChEBI" id="CHEBI:64353"/>
        <dbReference type="ChEBI" id="CHEBI:456216"/>
        <dbReference type="EC" id="2.7.1.176"/>
    </reaction>
</comment>
<keyword evidence="10" id="KW-1185">Reference proteome</keyword>
<organism evidence="9 10">
    <name type="scientific">Kribbella koreensis</name>
    <dbReference type="NCBI Taxonomy" id="57909"/>
    <lineage>
        <taxon>Bacteria</taxon>
        <taxon>Bacillati</taxon>
        <taxon>Actinomycetota</taxon>
        <taxon>Actinomycetes</taxon>
        <taxon>Propionibacteriales</taxon>
        <taxon>Kribbellaceae</taxon>
        <taxon>Kribbella</taxon>
    </lineage>
</organism>
<evidence type="ECO:0000256" key="2">
    <source>
        <dbReference type="ARBA" id="ARBA00011963"/>
    </source>
</evidence>
<evidence type="ECO:0000313" key="9">
    <source>
        <dbReference type="EMBL" id="GAA0928778.1"/>
    </source>
</evidence>
<dbReference type="Proteomes" id="UP001500542">
    <property type="component" value="Unassembled WGS sequence"/>
</dbReference>
<keyword evidence="3" id="KW-0547">Nucleotide-binding</keyword>
<evidence type="ECO:0000256" key="7">
    <source>
        <dbReference type="SAM" id="MobiDB-lite"/>
    </source>
</evidence>
<gene>
    <name evidence="9" type="ORF">GCM10009554_10630</name>
</gene>
<name>A0ABN1PIJ8_9ACTN</name>
<keyword evidence="4" id="KW-0067">ATP-binding</keyword>
<dbReference type="InterPro" id="IPR027417">
    <property type="entry name" value="P-loop_NTPase"/>
</dbReference>
<dbReference type="Gene3D" id="3.40.50.300">
    <property type="entry name" value="P-loop containing nucleotide triphosphate hydrolases"/>
    <property type="match status" value="1"/>
</dbReference>